<feature type="region of interest" description="Disordered" evidence="1">
    <location>
        <begin position="21"/>
        <end position="41"/>
    </location>
</feature>
<evidence type="ECO:0000313" key="2">
    <source>
        <dbReference type="EMBL" id="KOC62220.1"/>
    </source>
</evidence>
<accession>A0A0L7QUC6</accession>
<protein>
    <submittedName>
        <fullName evidence="2">Uncharacterized protein</fullName>
    </submittedName>
</protein>
<name>A0A0L7QUC6_9HYME</name>
<reference evidence="2 3" key="1">
    <citation type="submission" date="2015-07" db="EMBL/GenBank/DDBJ databases">
        <title>The genome of Habropoda laboriosa.</title>
        <authorList>
            <person name="Pan H."/>
            <person name="Kapheim K."/>
        </authorList>
    </citation>
    <scope>NUCLEOTIDE SEQUENCE [LARGE SCALE GENOMIC DNA]</scope>
    <source>
        <strain evidence="2">0110345459</strain>
    </source>
</reference>
<dbReference type="Proteomes" id="UP000053825">
    <property type="component" value="Unassembled WGS sequence"/>
</dbReference>
<feature type="compositionally biased region" description="Polar residues" evidence="1">
    <location>
        <begin position="21"/>
        <end position="31"/>
    </location>
</feature>
<keyword evidence="3" id="KW-1185">Reference proteome</keyword>
<dbReference type="AlphaFoldDB" id="A0A0L7QUC6"/>
<dbReference type="EMBL" id="KQ414735">
    <property type="protein sequence ID" value="KOC62220.1"/>
    <property type="molecule type" value="Genomic_DNA"/>
</dbReference>
<sequence>MKHCVDNTYVNSPVAWNTLLESRTDTNSQPKTLHKENQRKNDGWKVLHRLQECASPIKQILDQIPHPVARGTSLA</sequence>
<evidence type="ECO:0000256" key="1">
    <source>
        <dbReference type="SAM" id="MobiDB-lite"/>
    </source>
</evidence>
<evidence type="ECO:0000313" key="3">
    <source>
        <dbReference type="Proteomes" id="UP000053825"/>
    </source>
</evidence>
<proteinExistence type="predicted"/>
<gene>
    <name evidence="2" type="ORF">WH47_03978</name>
</gene>
<organism evidence="2 3">
    <name type="scientific">Habropoda laboriosa</name>
    <dbReference type="NCBI Taxonomy" id="597456"/>
    <lineage>
        <taxon>Eukaryota</taxon>
        <taxon>Metazoa</taxon>
        <taxon>Ecdysozoa</taxon>
        <taxon>Arthropoda</taxon>
        <taxon>Hexapoda</taxon>
        <taxon>Insecta</taxon>
        <taxon>Pterygota</taxon>
        <taxon>Neoptera</taxon>
        <taxon>Endopterygota</taxon>
        <taxon>Hymenoptera</taxon>
        <taxon>Apocrita</taxon>
        <taxon>Aculeata</taxon>
        <taxon>Apoidea</taxon>
        <taxon>Anthophila</taxon>
        <taxon>Apidae</taxon>
        <taxon>Habropoda</taxon>
    </lineage>
</organism>